<dbReference type="RefSeq" id="WP_086087562.1">
    <property type="nucleotide sequence ID" value="NZ_CP021112.1"/>
</dbReference>
<dbReference type="SUPFAM" id="SSF48264">
    <property type="entry name" value="Cytochrome P450"/>
    <property type="match status" value="1"/>
</dbReference>
<protein>
    <submittedName>
        <fullName evidence="3">Uncharacterized protein</fullName>
    </submittedName>
</protein>
<dbReference type="EMBL" id="CP021112">
    <property type="protein sequence ID" value="ARP99155.1"/>
    <property type="molecule type" value="Genomic_DNA"/>
</dbReference>
<gene>
    <name evidence="3" type="ORF">CAK95_08700</name>
</gene>
<dbReference type="KEGG" id="psin:CAK95_08700"/>
<dbReference type="Proteomes" id="UP000194137">
    <property type="component" value="Chromosome"/>
</dbReference>
<dbReference type="InterPro" id="IPR002397">
    <property type="entry name" value="Cyt_P450_B"/>
</dbReference>
<dbReference type="InterPro" id="IPR001128">
    <property type="entry name" value="Cyt_P450"/>
</dbReference>
<evidence type="ECO:0000256" key="2">
    <source>
        <dbReference type="ARBA" id="ARBA00010617"/>
    </source>
</evidence>
<evidence type="ECO:0000256" key="1">
    <source>
        <dbReference type="ARBA" id="ARBA00001971"/>
    </source>
</evidence>
<evidence type="ECO:0000313" key="4">
    <source>
        <dbReference type="Proteomes" id="UP000194137"/>
    </source>
</evidence>
<dbReference type="GO" id="GO:0004497">
    <property type="term" value="F:monooxygenase activity"/>
    <property type="evidence" value="ECO:0007669"/>
    <property type="project" value="InterPro"/>
</dbReference>
<dbReference type="STRING" id="1235591.CAK95_08700"/>
<sequence>MQRRPSSDIDLFDTPVIENSYPAFRALRDIGPAVWLTKHNVWCITRYNEVKQVLGDYRTFTTSKGVAIDPAVNEATSGPGRANSLTSDPPLHDEIRRITSKPLLPRGLKEIQATIEDTARKLVDDICTKRHVDGMADVAHVLPLTIVSDLVGLPEEGKQSMIRWAAATFNAMGPMNELGQNALPQIRELHQFCINDAVPGRLKPDGWADRIYQAAARGEIKVEQCPGMMREYIGPSLDTTIFATGHLLKLLGEHPDQWQLLKADRALIPNAINEALRFEAPIRLFSRYVRTASTFGDVTIPEGDRLLVLYASANRDERKWDNPDQFDITRKANDHLSFGYGIHTCTGMHLAKMEITALLSELLNRVDRFEVGQPTLSYNNTLRGYDSLPMTVYPAETAQAEHAALVAG</sequence>
<dbReference type="AlphaFoldDB" id="A0A1W6ZPG2"/>
<keyword evidence="4" id="KW-1185">Reference proteome</keyword>
<reference evidence="3 4" key="1">
    <citation type="submission" date="2017-05" db="EMBL/GenBank/DDBJ databases">
        <title>Full genome sequence of Pseudorhodoplanes sinuspersici.</title>
        <authorList>
            <person name="Dastgheib S.M.M."/>
            <person name="Shavandi M."/>
            <person name="Tirandaz H."/>
        </authorList>
    </citation>
    <scope>NUCLEOTIDE SEQUENCE [LARGE SCALE GENOMIC DNA]</scope>
    <source>
        <strain evidence="3 4">RIPI110</strain>
    </source>
</reference>
<proteinExistence type="inferred from homology"/>
<name>A0A1W6ZPG2_9HYPH</name>
<dbReference type="OrthoDB" id="9801155at2"/>
<accession>A0A1W6ZPG2</accession>
<dbReference type="PRINTS" id="PR00359">
    <property type="entry name" value="BP450"/>
</dbReference>
<dbReference type="GO" id="GO:0016705">
    <property type="term" value="F:oxidoreductase activity, acting on paired donors, with incorporation or reduction of molecular oxygen"/>
    <property type="evidence" value="ECO:0007669"/>
    <property type="project" value="InterPro"/>
</dbReference>
<dbReference type="Gene3D" id="1.10.630.10">
    <property type="entry name" value="Cytochrome P450"/>
    <property type="match status" value="1"/>
</dbReference>
<dbReference type="Pfam" id="PF00067">
    <property type="entry name" value="p450"/>
    <property type="match status" value="1"/>
</dbReference>
<organism evidence="3 4">
    <name type="scientific">Pseudorhodoplanes sinuspersici</name>
    <dbReference type="NCBI Taxonomy" id="1235591"/>
    <lineage>
        <taxon>Bacteria</taxon>
        <taxon>Pseudomonadati</taxon>
        <taxon>Pseudomonadota</taxon>
        <taxon>Alphaproteobacteria</taxon>
        <taxon>Hyphomicrobiales</taxon>
        <taxon>Pseudorhodoplanes</taxon>
    </lineage>
</organism>
<dbReference type="InterPro" id="IPR036396">
    <property type="entry name" value="Cyt_P450_sf"/>
</dbReference>
<evidence type="ECO:0000313" key="3">
    <source>
        <dbReference type="EMBL" id="ARP99155.1"/>
    </source>
</evidence>
<dbReference type="CDD" id="cd11037">
    <property type="entry name" value="CYP199A2-like"/>
    <property type="match status" value="1"/>
</dbReference>
<dbReference type="GO" id="GO:0005506">
    <property type="term" value="F:iron ion binding"/>
    <property type="evidence" value="ECO:0007669"/>
    <property type="project" value="InterPro"/>
</dbReference>
<comment type="similarity">
    <text evidence="2">Belongs to the cytochrome P450 family.</text>
</comment>
<comment type="cofactor">
    <cofactor evidence="1">
        <name>heme</name>
        <dbReference type="ChEBI" id="CHEBI:30413"/>
    </cofactor>
</comment>
<dbReference type="PANTHER" id="PTHR46696">
    <property type="entry name" value="P450, PUTATIVE (EUROFUNG)-RELATED"/>
    <property type="match status" value="1"/>
</dbReference>
<dbReference type="PANTHER" id="PTHR46696:SF1">
    <property type="entry name" value="CYTOCHROME P450 YJIB-RELATED"/>
    <property type="match status" value="1"/>
</dbReference>
<dbReference type="GO" id="GO:0020037">
    <property type="term" value="F:heme binding"/>
    <property type="evidence" value="ECO:0007669"/>
    <property type="project" value="InterPro"/>
</dbReference>